<comment type="caution">
    <text evidence="3">The sequence shown here is derived from an EMBL/GenBank/DDBJ whole genome shotgun (WGS) entry which is preliminary data.</text>
</comment>
<evidence type="ECO:0000256" key="1">
    <source>
        <dbReference type="SAM" id="Coils"/>
    </source>
</evidence>
<gene>
    <name evidence="3" type="ORF">EG244_15480</name>
</gene>
<dbReference type="EMBL" id="RRAZ01000026">
    <property type="protein sequence ID" value="RRH72221.1"/>
    <property type="molecule type" value="Genomic_DNA"/>
</dbReference>
<keyword evidence="4" id="KW-1185">Reference proteome</keyword>
<keyword evidence="2" id="KW-0812">Transmembrane</keyword>
<dbReference type="Proteomes" id="UP000282125">
    <property type="component" value="Unassembled WGS sequence"/>
</dbReference>
<dbReference type="InterPro" id="IPR007060">
    <property type="entry name" value="FtsL/DivIC"/>
</dbReference>
<evidence type="ECO:0000313" key="3">
    <source>
        <dbReference type="EMBL" id="RRH72221.1"/>
    </source>
</evidence>
<evidence type="ECO:0000313" key="4">
    <source>
        <dbReference type="Proteomes" id="UP000282125"/>
    </source>
</evidence>
<feature type="transmembrane region" description="Helical" evidence="2">
    <location>
        <begin position="12"/>
        <end position="31"/>
    </location>
</feature>
<protein>
    <submittedName>
        <fullName evidence="3">Septum formation initiator family protein</fullName>
    </submittedName>
</protein>
<accession>A0A3P3DD81</accession>
<dbReference type="Pfam" id="PF04977">
    <property type="entry name" value="DivIC"/>
    <property type="match status" value="1"/>
</dbReference>
<keyword evidence="2" id="KW-1133">Transmembrane helix</keyword>
<sequence>MTGTHSSPPVATALWMMCAVAISGYFAFAAMQGDHGIFRRVQISADIAKLEVRKAELEAELARMQNLTERLSDTHLDLDLLDERARVVLGYLRADEVVVQ</sequence>
<evidence type="ECO:0000256" key="2">
    <source>
        <dbReference type="SAM" id="Phobius"/>
    </source>
</evidence>
<keyword evidence="2" id="KW-0472">Membrane</keyword>
<organism evidence="3 4">
    <name type="scientific">Falsigemmobacter faecalis</name>
    <dbReference type="NCBI Taxonomy" id="2488730"/>
    <lineage>
        <taxon>Bacteria</taxon>
        <taxon>Pseudomonadati</taxon>
        <taxon>Pseudomonadota</taxon>
        <taxon>Alphaproteobacteria</taxon>
        <taxon>Rhodobacterales</taxon>
        <taxon>Paracoccaceae</taxon>
        <taxon>Falsigemmobacter</taxon>
    </lineage>
</organism>
<proteinExistence type="predicted"/>
<feature type="coiled-coil region" evidence="1">
    <location>
        <begin position="40"/>
        <end position="84"/>
    </location>
</feature>
<name>A0A3P3DD81_9RHOB</name>
<keyword evidence="1" id="KW-0175">Coiled coil</keyword>
<dbReference type="OrthoDB" id="7689499at2"/>
<reference evidence="3 4" key="1">
    <citation type="submission" date="2018-11" db="EMBL/GenBank/DDBJ databases">
        <title>Gemmobacter sp. nov., YIM 102744-1 draft genome.</title>
        <authorList>
            <person name="Li G."/>
            <person name="Jiang Y."/>
        </authorList>
    </citation>
    <scope>NUCLEOTIDE SEQUENCE [LARGE SCALE GENOMIC DNA]</scope>
    <source>
        <strain evidence="3 4">YIM 102744-1</strain>
    </source>
</reference>
<dbReference type="AlphaFoldDB" id="A0A3P3DD81"/>
<dbReference type="RefSeq" id="WP_124966068.1">
    <property type="nucleotide sequence ID" value="NZ_RRAZ01000026.1"/>
</dbReference>